<evidence type="ECO:0000256" key="1">
    <source>
        <dbReference type="SAM" id="MobiDB-lite"/>
    </source>
</evidence>
<comment type="caution">
    <text evidence="2">The sequence shown here is derived from an EMBL/GenBank/DDBJ whole genome shotgun (WGS) entry which is preliminary data.</text>
</comment>
<proteinExistence type="predicted"/>
<organism evidence="2 3">
    <name type="scientific">Phytophthora pseudosyringae</name>
    <dbReference type="NCBI Taxonomy" id="221518"/>
    <lineage>
        <taxon>Eukaryota</taxon>
        <taxon>Sar</taxon>
        <taxon>Stramenopiles</taxon>
        <taxon>Oomycota</taxon>
        <taxon>Peronosporomycetes</taxon>
        <taxon>Peronosporales</taxon>
        <taxon>Peronosporaceae</taxon>
        <taxon>Phytophthora</taxon>
    </lineage>
</organism>
<evidence type="ECO:0000313" key="2">
    <source>
        <dbReference type="EMBL" id="KAG7382837.1"/>
    </source>
</evidence>
<dbReference type="Proteomes" id="UP000694044">
    <property type="component" value="Unassembled WGS sequence"/>
</dbReference>
<name>A0A8T1VNH4_9STRA</name>
<dbReference type="OrthoDB" id="127940at2759"/>
<dbReference type="AlphaFoldDB" id="A0A8T1VNH4"/>
<sequence length="233" mass="25398">MTGAAAASLSQRGKALSWLAVGQLPWSRGDGSLDGVLEGRELKAEAGGAERLRLRHRLHTGLGGAYIAIETWRMRARPRYPIEYQSIRWNHPSTDAGTAAAVSFALAAAFFRVGRSLLHGHRSCPVEVAFTYTTQVYRIYTSTTPLTKKQQIFAQPQEEEAQVFFLSPTMDAKPEAAKPEAAKPEAAKPAPLSPSHQDAPHAPKSPARSTDSLLKSPSAFEQKPLRMPKPMSI</sequence>
<evidence type="ECO:0000313" key="3">
    <source>
        <dbReference type="Proteomes" id="UP000694044"/>
    </source>
</evidence>
<feature type="compositionally biased region" description="Basic and acidic residues" evidence="1">
    <location>
        <begin position="173"/>
        <end position="186"/>
    </location>
</feature>
<accession>A0A8T1VNH4</accession>
<keyword evidence="3" id="KW-1185">Reference proteome</keyword>
<gene>
    <name evidence="2" type="ORF">PHYPSEUDO_004288</name>
</gene>
<protein>
    <submittedName>
        <fullName evidence="2">Uncharacterized protein</fullName>
    </submittedName>
</protein>
<reference evidence="2" key="1">
    <citation type="submission" date="2021-02" db="EMBL/GenBank/DDBJ databases">
        <authorList>
            <person name="Palmer J.M."/>
        </authorList>
    </citation>
    <scope>NUCLEOTIDE SEQUENCE</scope>
    <source>
        <strain evidence="2">SCRP734</strain>
    </source>
</reference>
<feature type="region of interest" description="Disordered" evidence="1">
    <location>
        <begin position="173"/>
        <end position="233"/>
    </location>
</feature>
<dbReference type="EMBL" id="JAGDFM010000195">
    <property type="protein sequence ID" value="KAG7382837.1"/>
    <property type="molecule type" value="Genomic_DNA"/>
</dbReference>